<dbReference type="EMBL" id="PEXV01000002">
    <property type="protein sequence ID" value="PIS42010.1"/>
    <property type="molecule type" value="Genomic_DNA"/>
</dbReference>
<dbReference type="Proteomes" id="UP000228711">
    <property type="component" value="Unassembled WGS sequence"/>
</dbReference>
<evidence type="ECO:0008006" key="5">
    <source>
        <dbReference type="Google" id="ProtNLM"/>
    </source>
</evidence>
<dbReference type="CDD" id="cd06533">
    <property type="entry name" value="Glyco_transf_WecG_TagA"/>
    <property type="match status" value="1"/>
</dbReference>
<keyword evidence="1" id="KW-0328">Glycosyltransferase</keyword>
<evidence type="ECO:0000256" key="2">
    <source>
        <dbReference type="ARBA" id="ARBA00022679"/>
    </source>
</evidence>
<dbReference type="Pfam" id="PF03808">
    <property type="entry name" value="Glyco_tran_WecG"/>
    <property type="match status" value="1"/>
</dbReference>
<gene>
    <name evidence="3" type="ORF">COT25_00030</name>
</gene>
<dbReference type="AlphaFoldDB" id="A0A2H0YU77"/>
<evidence type="ECO:0000313" key="4">
    <source>
        <dbReference type="Proteomes" id="UP000228711"/>
    </source>
</evidence>
<proteinExistence type="predicted"/>
<evidence type="ECO:0000256" key="1">
    <source>
        <dbReference type="ARBA" id="ARBA00022676"/>
    </source>
</evidence>
<accession>A0A2H0YU77</accession>
<dbReference type="InterPro" id="IPR004629">
    <property type="entry name" value="WecG_TagA_CpsF"/>
</dbReference>
<evidence type="ECO:0000313" key="3">
    <source>
        <dbReference type="EMBL" id="PIS42010.1"/>
    </source>
</evidence>
<dbReference type="PANTHER" id="PTHR34136">
    <property type="match status" value="1"/>
</dbReference>
<keyword evidence="2" id="KW-0808">Transferase</keyword>
<sequence>MKNVHSTHIASTIFSVQLTPCTRQTFADSCNHLLLQNEKISIATVNPEILLRAKKGKNFRAVLSMCTLKIIDGFGISFVSFFKHGVTLPRLTGSEAVEELILIAKKQSFVIGVVGGKQGRATSAVKHLSKKFPGVVFADLLDGQDCQVTDKGEFVSGDRYFREGIEKYKPNILLVALGALKQESFLLKELKASTSLKIAIGIGGLIDVWSGQIRRPPRFFSRFGIEWVWRLFQEPSRFTRILNAVIVFPIQAIFFDNTYE</sequence>
<dbReference type="GO" id="GO:0016758">
    <property type="term" value="F:hexosyltransferase activity"/>
    <property type="evidence" value="ECO:0007669"/>
    <property type="project" value="TreeGrafter"/>
</dbReference>
<dbReference type="NCBIfam" id="TIGR00696">
    <property type="entry name" value="wecG_tagA_cpsF"/>
    <property type="match status" value="1"/>
</dbReference>
<comment type="caution">
    <text evidence="3">The sequence shown here is derived from an EMBL/GenBank/DDBJ whole genome shotgun (WGS) entry which is preliminary data.</text>
</comment>
<organism evidence="3 4">
    <name type="scientific">Candidatus Kerfeldbacteria bacterium CG08_land_8_20_14_0_20_42_7</name>
    <dbReference type="NCBI Taxonomy" id="2014245"/>
    <lineage>
        <taxon>Bacteria</taxon>
        <taxon>Candidatus Kerfeldiibacteriota</taxon>
    </lineage>
</organism>
<name>A0A2H0YU77_9BACT</name>
<reference evidence="4" key="1">
    <citation type="submission" date="2017-09" db="EMBL/GenBank/DDBJ databases">
        <title>Depth-based differentiation of microbial function through sediment-hosted aquifers and enrichment of novel symbionts in the deep terrestrial subsurface.</title>
        <authorList>
            <person name="Probst A.J."/>
            <person name="Ladd B."/>
            <person name="Jarett J.K."/>
            <person name="Geller-Mcgrath D.E."/>
            <person name="Sieber C.M.K."/>
            <person name="Emerson J.B."/>
            <person name="Anantharaman K."/>
            <person name="Thomas B.C."/>
            <person name="Malmstrom R."/>
            <person name="Stieglmeier M."/>
            <person name="Klingl A."/>
            <person name="Woyke T."/>
            <person name="Ryan C.M."/>
            <person name="Banfield J.F."/>
        </authorList>
    </citation>
    <scope>NUCLEOTIDE SEQUENCE [LARGE SCALE GENOMIC DNA]</scope>
</reference>
<dbReference type="PANTHER" id="PTHR34136:SF1">
    <property type="entry name" value="UDP-N-ACETYL-D-MANNOSAMINURONIC ACID TRANSFERASE"/>
    <property type="match status" value="1"/>
</dbReference>
<protein>
    <recommendedName>
        <fullName evidence="5">Glycosyltransferase</fullName>
    </recommendedName>
</protein>